<keyword evidence="2" id="KW-1185">Reference proteome</keyword>
<organism evidence="1 2">
    <name type="scientific">Cirrhinus mrigala</name>
    <name type="common">Mrigala</name>
    <dbReference type="NCBI Taxonomy" id="683832"/>
    <lineage>
        <taxon>Eukaryota</taxon>
        <taxon>Metazoa</taxon>
        <taxon>Chordata</taxon>
        <taxon>Craniata</taxon>
        <taxon>Vertebrata</taxon>
        <taxon>Euteleostomi</taxon>
        <taxon>Actinopterygii</taxon>
        <taxon>Neopterygii</taxon>
        <taxon>Teleostei</taxon>
        <taxon>Ostariophysi</taxon>
        <taxon>Cypriniformes</taxon>
        <taxon>Cyprinidae</taxon>
        <taxon>Labeoninae</taxon>
        <taxon>Labeonini</taxon>
        <taxon>Cirrhinus</taxon>
    </lineage>
</organism>
<feature type="non-terminal residue" evidence="1">
    <location>
        <position position="1"/>
    </location>
</feature>
<dbReference type="EMBL" id="JAMKFB020000258">
    <property type="protein sequence ID" value="KAL0151161.1"/>
    <property type="molecule type" value="Genomic_DNA"/>
</dbReference>
<reference evidence="1 2" key="1">
    <citation type="submission" date="2024-05" db="EMBL/GenBank/DDBJ databases">
        <title>Genome sequencing and assembly of Indian major carp, Cirrhinus mrigala (Hamilton, 1822).</title>
        <authorList>
            <person name="Mohindra V."/>
            <person name="Chowdhury L.M."/>
            <person name="Lal K."/>
            <person name="Jena J.K."/>
        </authorList>
    </citation>
    <scope>NUCLEOTIDE SEQUENCE [LARGE SCALE GENOMIC DNA]</scope>
    <source>
        <strain evidence="1">CM1030</strain>
        <tissue evidence="1">Blood</tissue>
    </source>
</reference>
<dbReference type="AlphaFoldDB" id="A0ABD0MRF1"/>
<evidence type="ECO:0000313" key="1">
    <source>
        <dbReference type="EMBL" id="KAL0151161.1"/>
    </source>
</evidence>
<evidence type="ECO:0000313" key="2">
    <source>
        <dbReference type="Proteomes" id="UP001529510"/>
    </source>
</evidence>
<accession>A0ABD0MRF1</accession>
<sequence>METQDVASVVVSLDEDSERIEDLFPRRLEAQNVVVSVVAPKAGDLDLVSVDISPLRDSDSELRLICYRLTGWESQNFVALFVSFLYGTQTQNKGDLLLSLPLPD</sequence>
<proteinExistence type="predicted"/>
<gene>
    <name evidence="1" type="ORF">M9458_053674</name>
</gene>
<dbReference type="Proteomes" id="UP001529510">
    <property type="component" value="Unassembled WGS sequence"/>
</dbReference>
<name>A0ABD0MRF1_CIRMR</name>
<protein>
    <submittedName>
        <fullName evidence="1">Uncharacterized protein</fullName>
    </submittedName>
</protein>
<comment type="caution">
    <text evidence="1">The sequence shown here is derived from an EMBL/GenBank/DDBJ whole genome shotgun (WGS) entry which is preliminary data.</text>
</comment>